<accession>A0A5B9QW59</accession>
<dbReference type="RefSeq" id="WP_068131195.1">
    <property type="nucleotide sequence ID" value="NZ_CP042914.1"/>
</dbReference>
<reference evidence="1 2" key="1">
    <citation type="submission" date="2019-08" db="EMBL/GenBank/DDBJ databases">
        <title>Deep-cultivation of Planctomycetes and their phenomic and genomic characterization uncovers novel biology.</title>
        <authorList>
            <person name="Wiegand S."/>
            <person name="Jogler M."/>
            <person name="Boedeker C."/>
            <person name="Pinto D."/>
            <person name="Vollmers J."/>
            <person name="Rivas-Marin E."/>
            <person name="Kohn T."/>
            <person name="Peeters S.H."/>
            <person name="Heuer A."/>
            <person name="Rast P."/>
            <person name="Oberbeckmann S."/>
            <person name="Bunk B."/>
            <person name="Jeske O."/>
            <person name="Meyerdierks A."/>
            <person name="Storesund J.E."/>
            <person name="Kallscheuer N."/>
            <person name="Luecker S."/>
            <person name="Lage O.M."/>
            <person name="Pohl T."/>
            <person name="Merkel B.J."/>
            <person name="Hornburger P."/>
            <person name="Mueller R.-W."/>
            <person name="Bruemmer F."/>
            <person name="Labrenz M."/>
            <person name="Spormann A.M."/>
            <person name="Op den Camp H."/>
            <person name="Overmann J."/>
            <person name="Amann R."/>
            <person name="Jetten M.S.M."/>
            <person name="Mascher T."/>
            <person name="Medema M.H."/>
            <person name="Devos D.P."/>
            <person name="Kaster A.-K."/>
            <person name="Ovreas L."/>
            <person name="Rohde M."/>
            <person name="Galperin M.Y."/>
            <person name="Jogler C."/>
        </authorList>
    </citation>
    <scope>NUCLEOTIDE SEQUENCE [LARGE SCALE GENOMIC DNA]</scope>
    <source>
        <strain evidence="1 2">UC8</strain>
    </source>
</reference>
<sequence>MSKAYESLPSRGGWGLMLAVLVFLLCPNWQTSGTGQSPQAVEPVPAAVPGLPAGGLPMAGGSLIGGASSGDFLGFSRPAGDGGQIITLINTSHPWMAVYHVDGTGQIILKGSRQLNQDFEFQYNAVAPLPEEIRRITGS</sequence>
<protein>
    <submittedName>
        <fullName evidence="1">Uncharacterized protein</fullName>
    </submittedName>
</protein>
<dbReference type="Proteomes" id="UP000325286">
    <property type="component" value="Chromosome"/>
</dbReference>
<dbReference type="KEGG" id="rul:UC8_52940"/>
<organism evidence="1 2">
    <name type="scientific">Roseimaritima ulvae</name>
    <dbReference type="NCBI Taxonomy" id="980254"/>
    <lineage>
        <taxon>Bacteria</taxon>
        <taxon>Pseudomonadati</taxon>
        <taxon>Planctomycetota</taxon>
        <taxon>Planctomycetia</taxon>
        <taxon>Pirellulales</taxon>
        <taxon>Pirellulaceae</taxon>
        <taxon>Roseimaritima</taxon>
    </lineage>
</organism>
<proteinExistence type="predicted"/>
<evidence type="ECO:0000313" key="2">
    <source>
        <dbReference type="Proteomes" id="UP000325286"/>
    </source>
</evidence>
<dbReference type="OrthoDB" id="292680at2"/>
<gene>
    <name evidence="1" type="ORF">UC8_52940</name>
</gene>
<name>A0A5B9QW59_9BACT</name>
<evidence type="ECO:0000313" key="1">
    <source>
        <dbReference type="EMBL" id="QEG43247.1"/>
    </source>
</evidence>
<dbReference type="AlphaFoldDB" id="A0A5B9QW59"/>
<dbReference type="EMBL" id="CP042914">
    <property type="protein sequence ID" value="QEG43247.1"/>
    <property type="molecule type" value="Genomic_DNA"/>
</dbReference>
<keyword evidence="2" id="KW-1185">Reference proteome</keyword>